<dbReference type="InterPro" id="IPR010045">
    <property type="entry name" value="DeoB"/>
</dbReference>
<dbReference type="GO" id="GO:0009117">
    <property type="term" value="P:nucleotide metabolic process"/>
    <property type="evidence" value="ECO:0007669"/>
    <property type="project" value="InterPro"/>
</dbReference>
<reference evidence="5 6" key="1">
    <citation type="submission" date="2017-11" db="EMBL/GenBank/DDBJ databases">
        <title>Evolution of Phototrophy in the Chloroflexi Phylum Driven by Horizontal Gene Transfer.</title>
        <authorList>
            <person name="Ward L.M."/>
            <person name="Hemp J."/>
            <person name="Shih P.M."/>
            <person name="Mcglynn S.E."/>
            <person name="Fischer W."/>
        </authorList>
    </citation>
    <scope>NUCLEOTIDE SEQUENCE [LARGE SCALE GENOMIC DNA]</scope>
    <source>
        <strain evidence="5">JP3_13</strain>
    </source>
</reference>
<dbReference type="Pfam" id="PF01676">
    <property type="entry name" value="Metalloenzyme"/>
    <property type="match status" value="1"/>
</dbReference>
<keyword evidence="3" id="KW-0464">Manganese</keyword>
<comment type="similarity">
    <text evidence="1">Belongs to the phosphopentomutase family.</text>
</comment>
<dbReference type="GO" id="GO:0008973">
    <property type="term" value="F:phosphopentomutase activity"/>
    <property type="evidence" value="ECO:0007669"/>
    <property type="project" value="InterPro"/>
</dbReference>
<comment type="caution">
    <text evidence="5">The sequence shown here is derived from an EMBL/GenBank/DDBJ whole genome shotgun (WGS) entry which is preliminary data.</text>
</comment>
<dbReference type="InterPro" id="IPR017850">
    <property type="entry name" value="Alkaline_phosphatase_core_sf"/>
</dbReference>
<sequence>MEQGHWQCAARVGRLVARLAILVQDGAPIHRRTRLVRALLLFLDGIGLGDDDPNLNPFAAARLPTLNALSGGHKWLRTTPRLDSGRAVFIPTDAQLGVAGRPQSATGQAAILTGRNVPAEIGEHYGPYPNEAVRAILAEGNLHTHLSARGLRTARLDAHPPHYLAELERGKRLRTAMQHAAYVANVPLPSLDDLKACRALSADFLGDGWRTVLKLSDVPVHTPIQAGALLAELTRRYHFSLFSTWITDEIGHHRDLGRAIAFLERFDAVLAGLLDAWDDSEGVIVITSDHGNLEDLSHRKHTHNAVPSVIIGAARHQIADQISALTDIAPALLSLFG</sequence>
<gene>
    <name evidence="5" type="ORF">CUN49_10800</name>
</gene>
<dbReference type="Gene3D" id="3.40.720.10">
    <property type="entry name" value="Alkaline Phosphatase, subunit A"/>
    <property type="match status" value="1"/>
</dbReference>
<dbReference type="SUPFAM" id="SSF53649">
    <property type="entry name" value="Alkaline phosphatase-like"/>
    <property type="match status" value="1"/>
</dbReference>
<evidence type="ECO:0000256" key="2">
    <source>
        <dbReference type="ARBA" id="ARBA00022723"/>
    </source>
</evidence>
<proteinExistence type="inferred from homology"/>
<organism evidence="5 6">
    <name type="scientific">Candidatus Thermofonsia Clade 1 bacterium</name>
    <dbReference type="NCBI Taxonomy" id="2364210"/>
    <lineage>
        <taxon>Bacteria</taxon>
        <taxon>Bacillati</taxon>
        <taxon>Chloroflexota</taxon>
        <taxon>Candidatus Thermofontia</taxon>
        <taxon>Candidatus Thermofonsia Clade 1</taxon>
    </lineage>
</organism>
<evidence type="ECO:0000256" key="3">
    <source>
        <dbReference type="ARBA" id="ARBA00023211"/>
    </source>
</evidence>
<name>A0A2M8PCW8_9CHLR</name>
<evidence type="ECO:0000256" key="1">
    <source>
        <dbReference type="ARBA" id="ARBA00010373"/>
    </source>
</evidence>
<keyword evidence="2" id="KW-0479">Metal-binding</keyword>
<feature type="domain" description="Metalloenzyme" evidence="4">
    <location>
        <begin position="232"/>
        <end position="336"/>
    </location>
</feature>
<evidence type="ECO:0000313" key="5">
    <source>
        <dbReference type="EMBL" id="PJF35389.1"/>
    </source>
</evidence>
<dbReference type="GO" id="GO:0000287">
    <property type="term" value="F:magnesium ion binding"/>
    <property type="evidence" value="ECO:0007669"/>
    <property type="project" value="InterPro"/>
</dbReference>
<evidence type="ECO:0000259" key="4">
    <source>
        <dbReference type="Pfam" id="PF01676"/>
    </source>
</evidence>
<protein>
    <submittedName>
        <fullName evidence="5">Peptidase</fullName>
    </submittedName>
</protein>
<dbReference type="PANTHER" id="PTHR21110">
    <property type="entry name" value="PHOSPHOPENTOMUTASE"/>
    <property type="match status" value="1"/>
</dbReference>
<dbReference type="GO" id="GO:0043094">
    <property type="term" value="P:metabolic compound salvage"/>
    <property type="evidence" value="ECO:0007669"/>
    <property type="project" value="InterPro"/>
</dbReference>
<dbReference type="GO" id="GO:0005829">
    <property type="term" value="C:cytosol"/>
    <property type="evidence" value="ECO:0007669"/>
    <property type="project" value="TreeGrafter"/>
</dbReference>
<dbReference type="PANTHER" id="PTHR21110:SF0">
    <property type="entry name" value="PHOSPHOPENTOMUTASE"/>
    <property type="match status" value="1"/>
</dbReference>
<accession>A0A2M8PCW8</accession>
<evidence type="ECO:0000313" key="6">
    <source>
        <dbReference type="Proteomes" id="UP000229681"/>
    </source>
</evidence>
<dbReference type="AlphaFoldDB" id="A0A2M8PCW8"/>
<dbReference type="Proteomes" id="UP000229681">
    <property type="component" value="Unassembled WGS sequence"/>
</dbReference>
<dbReference type="EMBL" id="PGTM01000162">
    <property type="protein sequence ID" value="PJF35389.1"/>
    <property type="molecule type" value="Genomic_DNA"/>
</dbReference>
<dbReference type="InterPro" id="IPR006124">
    <property type="entry name" value="Metalloenzyme"/>
</dbReference>